<accession>A0A414W5S3</accession>
<organism evidence="1 2">
    <name type="scientific">Blautia obeum</name>
    <dbReference type="NCBI Taxonomy" id="40520"/>
    <lineage>
        <taxon>Bacteria</taxon>
        <taxon>Bacillati</taxon>
        <taxon>Bacillota</taxon>
        <taxon>Clostridia</taxon>
        <taxon>Lachnospirales</taxon>
        <taxon>Lachnospiraceae</taxon>
        <taxon>Blautia</taxon>
    </lineage>
</organism>
<name>A0A414W5S3_9FIRM</name>
<gene>
    <name evidence="1" type="ORF">DW222_01380</name>
</gene>
<dbReference type="RefSeq" id="WP_118235463.1">
    <property type="nucleotide sequence ID" value="NZ_QRJH01000001.1"/>
</dbReference>
<proteinExistence type="predicted"/>
<dbReference type="EMBL" id="QRJH01000001">
    <property type="protein sequence ID" value="RHH21113.1"/>
    <property type="molecule type" value="Genomic_DNA"/>
</dbReference>
<comment type="caution">
    <text evidence="1">The sequence shown here is derived from an EMBL/GenBank/DDBJ whole genome shotgun (WGS) entry which is preliminary data.</text>
</comment>
<dbReference type="AlphaFoldDB" id="A0A414W5S3"/>
<protein>
    <submittedName>
        <fullName evidence="1">Uncharacterized protein</fullName>
    </submittedName>
</protein>
<dbReference type="Proteomes" id="UP000284024">
    <property type="component" value="Unassembled WGS sequence"/>
</dbReference>
<dbReference type="InterPro" id="IPR055635">
    <property type="entry name" value="DUF7211"/>
</dbReference>
<reference evidence="1 2" key="1">
    <citation type="submission" date="2018-08" db="EMBL/GenBank/DDBJ databases">
        <title>A genome reference for cultivated species of the human gut microbiota.</title>
        <authorList>
            <person name="Zou Y."/>
            <person name="Xue W."/>
            <person name="Luo G."/>
        </authorList>
    </citation>
    <scope>NUCLEOTIDE SEQUENCE [LARGE SCALE GENOMIC DNA]</scope>
    <source>
        <strain evidence="1 2">AM18-2AC</strain>
    </source>
</reference>
<evidence type="ECO:0000313" key="1">
    <source>
        <dbReference type="EMBL" id="RHH21113.1"/>
    </source>
</evidence>
<evidence type="ECO:0000313" key="2">
    <source>
        <dbReference type="Proteomes" id="UP000284024"/>
    </source>
</evidence>
<sequence length="187" mass="20850">MSDTEFMIPRDDELYHHGVKGQKWGIRRYQNKDDSLIKSGNKHHLINSQTMKKVAVGTAVTGVTAIQVYKNRDKAIKLIAKLSSVKIKDISTAATSAGKRYLKKSINNTVKGIKDGINEGMNEAPKKAAKTIVTGVVLNQTKKMLDKAVGPNESAKIFKANDSKQIGKFWKEYSDMTLDDINKKNKR</sequence>
<dbReference type="Pfam" id="PF23847">
    <property type="entry name" value="DUF7211"/>
    <property type="match status" value="1"/>
</dbReference>